<evidence type="ECO:0000313" key="2">
    <source>
        <dbReference type="Proteomes" id="UP001066276"/>
    </source>
</evidence>
<protein>
    <submittedName>
        <fullName evidence="1">Uncharacterized protein</fullName>
    </submittedName>
</protein>
<evidence type="ECO:0000313" key="1">
    <source>
        <dbReference type="EMBL" id="KAJ1169203.1"/>
    </source>
</evidence>
<dbReference type="EMBL" id="JANPWB010000007">
    <property type="protein sequence ID" value="KAJ1169203.1"/>
    <property type="molecule type" value="Genomic_DNA"/>
</dbReference>
<sequence>MMILALLKELLVAKHDEFAKFYETPHSSSPQDHATAEQAFLTELAILGQSPDEAQLLSVNINAEDISHAIDGTVTMKAQETNEFYKITKSLIAPLLGNLLVEITTTTARLP</sequence>
<dbReference type="AlphaFoldDB" id="A0AAV7SYF1"/>
<gene>
    <name evidence="1" type="ORF">NDU88_001109</name>
</gene>
<organism evidence="1 2">
    <name type="scientific">Pleurodeles waltl</name>
    <name type="common">Iberian ribbed newt</name>
    <dbReference type="NCBI Taxonomy" id="8319"/>
    <lineage>
        <taxon>Eukaryota</taxon>
        <taxon>Metazoa</taxon>
        <taxon>Chordata</taxon>
        <taxon>Craniata</taxon>
        <taxon>Vertebrata</taxon>
        <taxon>Euteleostomi</taxon>
        <taxon>Amphibia</taxon>
        <taxon>Batrachia</taxon>
        <taxon>Caudata</taxon>
        <taxon>Salamandroidea</taxon>
        <taxon>Salamandridae</taxon>
        <taxon>Pleurodelinae</taxon>
        <taxon>Pleurodeles</taxon>
    </lineage>
</organism>
<reference evidence="1" key="1">
    <citation type="journal article" date="2022" name="bioRxiv">
        <title>Sequencing and chromosome-scale assembly of the giantPleurodeles waltlgenome.</title>
        <authorList>
            <person name="Brown T."/>
            <person name="Elewa A."/>
            <person name="Iarovenko S."/>
            <person name="Subramanian E."/>
            <person name="Araus A.J."/>
            <person name="Petzold A."/>
            <person name="Susuki M."/>
            <person name="Suzuki K.-i.T."/>
            <person name="Hayashi T."/>
            <person name="Toyoda A."/>
            <person name="Oliveira C."/>
            <person name="Osipova E."/>
            <person name="Leigh N.D."/>
            <person name="Simon A."/>
            <person name="Yun M.H."/>
        </authorList>
    </citation>
    <scope>NUCLEOTIDE SEQUENCE</scope>
    <source>
        <strain evidence="1">20211129_DDA</strain>
        <tissue evidence="1">Liver</tissue>
    </source>
</reference>
<comment type="caution">
    <text evidence="1">The sequence shown here is derived from an EMBL/GenBank/DDBJ whole genome shotgun (WGS) entry which is preliminary data.</text>
</comment>
<dbReference type="Proteomes" id="UP001066276">
    <property type="component" value="Chromosome 4_1"/>
</dbReference>
<keyword evidence="2" id="KW-1185">Reference proteome</keyword>
<proteinExistence type="predicted"/>
<accession>A0AAV7SYF1</accession>
<name>A0AAV7SYF1_PLEWA</name>